<keyword evidence="2" id="KW-1185">Reference proteome</keyword>
<evidence type="ECO:0000313" key="2">
    <source>
        <dbReference type="Proteomes" id="UP001341840"/>
    </source>
</evidence>
<gene>
    <name evidence="1" type="ORF">PIB30_089665</name>
</gene>
<proteinExistence type="predicted"/>
<evidence type="ECO:0000313" key="1">
    <source>
        <dbReference type="EMBL" id="MED6188835.1"/>
    </source>
</evidence>
<reference evidence="1 2" key="1">
    <citation type="journal article" date="2023" name="Plants (Basel)">
        <title>Bridging the Gap: Combining Genomics and Transcriptomics Approaches to Understand Stylosanthes scabra, an Orphan Legume from the Brazilian Caatinga.</title>
        <authorList>
            <person name="Ferreira-Neto J.R.C."/>
            <person name="da Silva M.D."/>
            <person name="Binneck E."/>
            <person name="de Melo N.F."/>
            <person name="da Silva R.H."/>
            <person name="de Melo A.L.T.M."/>
            <person name="Pandolfi V."/>
            <person name="Bustamante F.O."/>
            <person name="Brasileiro-Vidal A.C."/>
            <person name="Benko-Iseppon A.M."/>
        </authorList>
    </citation>
    <scope>NUCLEOTIDE SEQUENCE [LARGE SCALE GENOMIC DNA]</scope>
    <source>
        <tissue evidence="1">Leaves</tissue>
    </source>
</reference>
<dbReference type="EMBL" id="JASCZI010182931">
    <property type="protein sequence ID" value="MED6188835.1"/>
    <property type="molecule type" value="Genomic_DNA"/>
</dbReference>
<name>A0ABU6WSG6_9FABA</name>
<accession>A0ABU6WSG6</accession>
<protein>
    <submittedName>
        <fullName evidence="1">Uncharacterized protein</fullName>
    </submittedName>
</protein>
<dbReference type="Proteomes" id="UP001341840">
    <property type="component" value="Unassembled WGS sequence"/>
</dbReference>
<comment type="caution">
    <text evidence="1">The sequence shown here is derived from an EMBL/GenBank/DDBJ whole genome shotgun (WGS) entry which is preliminary data.</text>
</comment>
<sequence>LEEKVAIWATVSKGDTDFETNFKLRGHRVVSLMCHVLNVEDDEWFEKLVYCVSAEILQRMFDTHHHNWMDKKKKKPHDISPFKNHKEYLVYLDREKLVSHRFSNILNQMLKWTGAPSILKKGSQSLLPKYINIPQ</sequence>
<feature type="non-terminal residue" evidence="1">
    <location>
        <position position="1"/>
    </location>
</feature>
<organism evidence="1 2">
    <name type="scientific">Stylosanthes scabra</name>
    <dbReference type="NCBI Taxonomy" id="79078"/>
    <lineage>
        <taxon>Eukaryota</taxon>
        <taxon>Viridiplantae</taxon>
        <taxon>Streptophyta</taxon>
        <taxon>Embryophyta</taxon>
        <taxon>Tracheophyta</taxon>
        <taxon>Spermatophyta</taxon>
        <taxon>Magnoliopsida</taxon>
        <taxon>eudicotyledons</taxon>
        <taxon>Gunneridae</taxon>
        <taxon>Pentapetalae</taxon>
        <taxon>rosids</taxon>
        <taxon>fabids</taxon>
        <taxon>Fabales</taxon>
        <taxon>Fabaceae</taxon>
        <taxon>Papilionoideae</taxon>
        <taxon>50 kb inversion clade</taxon>
        <taxon>dalbergioids sensu lato</taxon>
        <taxon>Dalbergieae</taxon>
        <taxon>Pterocarpus clade</taxon>
        <taxon>Stylosanthes</taxon>
    </lineage>
</organism>